<name>A0A1C3N711_9ACTN</name>
<gene>
    <name evidence="12" type="ORF">GA0070620_3918</name>
</gene>
<evidence type="ECO:0000256" key="6">
    <source>
        <dbReference type="ARBA" id="ARBA00023125"/>
    </source>
</evidence>
<evidence type="ECO:0000256" key="10">
    <source>
        <dbReference type="PROSITE-ProRule" id="PRU00169"/>
    </source>
</evidence>
<keyword evidence="3 10" id="KW-0597">Phosphoprotein</keyword>
<evidence type="ECO:0000256" key="7">
    <source>
        <dbReference type="ARBA" id="ARBA00023159"/>
    </source>
</evidence>
<organism evidence="12 13">
    <name type="scientific">Micromonospora krabiensis</name>
    <dbReference type="NCBI Taxonomy" id="307121"/>
    <lineage>
        <taxon>Bacteria</taxon>
        <taxon>Bacillati</taxon>
        <taxon>Actinomycetota</taxon>
        <taxon>Actinomycetes</taxon>
        <taxon>Micromonosporales</taxon>
        <taxon>Micromonosporaceae</taxon>
        <taxon>Micromonospora</taxon>
    </lineage>
</organism>
<dbReference type="GO" id="GO:0003700">
    <property type="term" value="F:DNA-binding transcription factor activity"/>
    <property type="evidence" value="ECO:0007669"/>
    <property type="project" value="InterPro"/>
</dbReference>
<dbReference type="PROSITE" id="PS50110">
    <property type="entry name" value="RESPONSE_REGULATORY"/>
    <property type="match status" value="1"/>
</dbReference>
<dbReference type="SUPFAM" id="SSF52172">
    <property type="entry name" value="CheY-like"/>
    <property type="match status" value="1"/>
</dbReference>
<evidence type="ECO:0000259" key="11">
    <source>
        <dbReference type="PROSITE" id="PS50110"/>
    </source>
</evidence>
<comment type="subcellular location">
    <subcellularLocation>
        <location evidence="1 9">Cytoplasm</location>
    </subcellularLocation>
</comment>
<keyword evidence="8 9" id="KW-0804">Transcription</keyword>
<dbReference type="InterPro" id="IPR001789">
    <property type="entry name" value="Sig_transdc_resp-reg_receiver"/>
</dbReference>
<dbReference type="InterPro" id="IPR051271">
    <property type="entry name" value="2C-system_Tx_regulators"/>
</dbReference>
<dbReference type="RefSeq" id="WP_091592918.1">
    <property type="nucleotide sequence ID" value="NZ_JBHRWG010000004.1"/>
</dbReference>
<dbReference type="Pfam" id="PF00072">
    <property type="entry name" value="Response_reg"/>
    <property type="match status" value="1"/>
</dbReference>
<sequence>MSEHGGEPRLGDIRVLVVEDEELIAEAHRAYTERVPGFRVVGVAHDAREAMRVLRRTGADAVDLVLLDFHLPDVHGLDVCRSMRAAGSAADVLAVTSARDLAVVRAAVALGVTHYLLKPFTFAAFRDKLERYAEYRRQTSAGGAVAAQHEVDRMFATLRGTAPDTLPKGLGAQTLDLVLDVLRRRPGLSASEVAEHTGTSRVTARRYLEHLVETGRVTRTPRYGTPGRPEVEYRPT</sequence>
<dbReference type="CDD" id="cd19925">
    <property type="entry name" value="REC_citrate_TCS"/>
    <property type="match status" value="1"/>
</dbReference>
<dbReference type="SUPFAM" id="SSF46785">
    <property type="entry name" value="Winged helix' DNA-binding domain"/>
    <property type="match status" value="1"/>
</dbReference>
<keyword evidence="2 9" id="KW-0963">Cytoplasm</keyword>
<dbReference type="Pfam" id="PF09339">
    <property type="entry name" value="HTH_IclR"/>
    <property type="match status" value="1"/>
</dbReference>
<dbReference type="PATRIC" id="fig|307121.4.peg.4003"/>
<evidence type="ECO:0000256" key="4">
    <source>
        <dbReference type="ARBA" id="ARBA00023012"/>
    </source>
</evidence>
<keyword evidence="5 9" id="KW-0805">Transcription regulation</keyword>
<dbReference type="PANTHER" id="PTHR45526">
    <property type="entry name" value="TRANSCRIPTIONAL REGULATORY PROTEIN DPIA"/>
    <property type="match status" value="1"/>
</dbReference>
<dbReference type="InterPro" id="IPR005471">
    <property type="entry name" value="Tscrpt_reg_IclR_N"/>
</dbReference>
<keyword evidence="7 9" id="KW-0010">Activator</keyword>
<evidence type="ECO:0000256" key="9">
    <source>
        <dbReference type="PIRNR" id="PIRNR006171"/>
    </source>
</evidence>
<evidence type="ECO:0000256" key="5">
    <source>
        <dbReference type="ARBA" id="ARBA00023015"/>
    </source>
</evidence>
<keyword evidence="4 9" id="KW-0902">Two-component regulatory system</keyword>
<evidence type="ECO:0000256" key="3">
    <source>
        <dbReference type="ARBA" id="ARBA00022553"/>
    </source>
</evidence>
<dbReference type="InterPro" id="IPR011006">
    <property type="entry name" value="CheY-like_superfamily"/>
</dbReference>
<reference evidence="13" key="1">
    <citation type="submission" date="2016-06" db="EMBL/GenBank/DDBJ databases">
        <authorList>
            <person name="Varghese N."/>
        </authorList>
    </citation>
    <scope>NUCLEOTIDE SEQUENCE [LARGE SCALE GENOMIC DNA]</scope>
    <source>
        <strain evidence="13">DSM 45344</strain>
    </source>
</reference>
<dbReference type="EMBL" id="LT598496">
    <property type="protein sequence ID" value="SBV28375.1"/>
    <property type="molecule type" value="Genomic_DNA"/>
</dbReference>
<dbReference type="Proteomes" id="UP000199393">
    <property type="component" value="Chromosome I"/>
</dbReference>
<dbReference type="AlphaFoldDB" id="A0A1C3N711"/>
<dbReference type="GO" id="GO:0005737">
    <property type="term" value="C:cytoplasm"/>
    <property type="evidence" value="ECO:0007669"/>
    <property type="project" value="UniProtKB-SubCell"/>
</dbReference>
<feature type="modified residue" description="4-aspartylphosphate" evidence="10">
    <location>
        <position position="68"/>
    </location>
</feature>
<dbReference type="SMART" id="SM00448">
    <property type="entry name" value="REC"/>
    <property type="match status" value="1"/>
</dbReference>
<dbReference type="Gene3D" id="1.10.10.10">
    <property type="entry name" value="Winged helix-like DNA-binding domain superfamily/Winged helix DNA-binding domain"/>
    <property type="match status" value="1"/>
</dbReference>
<proteinExistence type="predicted"/>
<feature type="domain" description="Response regulatory" evidence="11">
    <location>
        <begin position="14"/>
        <end position="133"/>
    </location>
</feature>
<protein>
    <recommendedName>
        <fullName evidence="9">Transcriptional regulatory protein</fullName>
    </recommendedName>
</protein>
<dbReference type="PIRSF" id="PIRSF006171">
    <property type="entry name" value="RR_citrat_malat"/>
    <property type="match status" value="1"/>
</dbReference>
<dbReference type="PANTHER" id="PTHR45526:SF1">
    <property type="entry name" value="TRANSCRIPTIONAL REGULATORY PROTEIN DCUR-RELATED"/>
    <property type="match status" value="1"/>
</dbReference>
<keyword evidence="13" id="KW-1185">Reference proteome</keyword>
<dbReference type="STRING" id="307121.GA0070620_3918"/>
<dbReference type="InterPro" id="IPR024187">
    <property type="entry name" value="Sig_transdc_resp-reg_cit/mal"/>
</dbReference>
<evidence type="ECO:0000256" key="8">
    <source>
        <dbReference type="ARBA" id="ARBA00023163"/>
    </source>
</evidence>
<dbReference type="OrthoDB" id="7187989at2"/>
<evidence type="ECO:0000256" key="1">
    <source>
        <dbReference type="ARBA" id="ARBA00004496"/>
    </source>
</evidence>
<dbReference type="GO" id="GO:0000156">
    <property type="term" value="F:phosphorelay response regulator activity"/>
    <property type="evidence" value="ECO:0007669"/>
    <property type="project" value="TreeGrafter"/>
</dbReference>
<evidence type="ECO:0000313" key="12">
    <source>
        <dbReference type="EMBL" id="SBV28375.1"/>
    </source>
</evidence>
<dbReference type="InterPro" id="IPR036388">
    <property type="entry name" value="WH-like_DNA-bd_sf"/>
</dbReference>
<dbReference type="InterPro" id="IPR036390">
    <property type="entry name" value="WH_DNA-bd_sf"/>
</dbReference>
<keyword evidence="6 9" id="KW-0238">DNA-binding</keyword>
<dbReference type="GO" id="GO:0003677">
    <property type="term" value="F:DNA binding"/>
    <property type="evidence" value="ECO:0007669"/>
    <property type="project" value="UniProtKB-KW"/>
</dbReference>
<evidence type="ECO:0000256" key="2">
    <source>
        <dbReference type="ARBA" id="ARBA00022490"/>
    </source>
</evidence>
<accession>A0A1C3N711</accession>
<evidence type="ECO:0000313" key="13">
    <source>
        <dbReference type="Proteomes" id="UP000199393"/>
    </source>
</evidence>
<dbReference type="Gene3D" id="3.40.50.2300">
    <property type="match status" value="1"/>
</dbReference>